<reference evidence="10 11" key="1">
    <citation type="journal article" date="2017" name="Mol. Plant">
        <title>The Genome of Medicinal Plant Macleaya cordata Provides New Insights into Benzylisoquinoline Alkaloids Metabolism.</title>
        <authorList>
            <person name="Liu X."/>
            <person name="Liu Y."/>
            <person name="Huang P."/>
            <person name="Ma Y."/>
            <person name="Qing Z."/>
            <person name="Tang Q."/>
            <person name="Cao H."/>
            <person name="Cheng P."/>
            <person name="Zheng Y."/>
            <person name="Yuan Z."/>
            <person name="Zhou Y."/>
            <person name="Liu J."/>
            <person name="Tang Z."/>
            <person name="Zhuo Y."/>
            <person name="Zhang Y."/>
            <person name="Yu L."/>
            <person name="Huang J."/>
            <person name="Yang P."/>
            <person name="Peng Q."/>
            <person name="Zhang J."/>
            <person name="Jiang W."/>
            <person name="Zhang Z."/>
            <person name="Lin K."/>
            <person name="Ro D.K."/>
            <person name="Chen X."/>
            <person name="Xiong X."/>
            <person name="Shang Y."/>
            <person name="Huang S."/>
            <person name="Zeng J."/>
        </authorList>
    </citation>
    <scope>NUCLEOTIDE SEQUENCE [LARGE SCALE GENOMIC DNA]</scope>
    <source>
        <strain evidence="11">cv. BLH2017</strain>
        <tissue evidence="10">Root</tissue>
    </source>
</reference>
<dbReference type="OrthoDB" id="2143914at2759"/>
<keyword evidence="3" id="KW-0805">Transcription regulation</keyword>
<feature type="domain" description="Myb-like" evidence="8">
    <location>
        <begin position="9"/>
        <end position="61"/>
    </location>
</feature>
<dbReference type="PROSITE" id="PS50090">
    <property type="entry name" value="MYB_LIKE"/>
    <property type="match status" value="2"/>
</dbReference>
<evidence type="ECO:0000313" key="10">
    <source>
        <dbReference type="EMBL" id="OVA20632.1"/>
    </source>
</evidence>
<dbReference type="SMART" id="SM00717">
    <property type="entry name" value="SANT"/>
    <property type="match status" value="2"/>
</dbReference>
<feature type="domain" description="Myb-like" evidence="8">
    <location>
        <begin position="62"/>
        <end position="112"/>
    </location>
</feature>
<evidence type="ECO:0000259" key="9">
    <source>
        <dbReference type="PROSITE" id="PS51294"/>
    </source>
</evidence>
<keyword evidence="2" id="KW-0677">Repeat</keyword>
<dbReference type="OMA" id="WEEGQLQ"/>
<dbReference type="PANTHER" id="PTHR47997:SF34">
    <property type="entry name" value="TRANSCRIPTION FACTOR MYB86-LIKE"/>
    <property type="match status" value="1"/>
</dbReference>
<dbReference type="FunFam" id="1.10.10.60:FF:000268">
    <property type="entry name" value="Transcription factor MYB86"/>
    <property type="match status" value="1"/>
</dbReference>
<evidence type="ECO:0000256" key="4">
    <source>
        <dbReference type="ARBA" id="ARBA00023125"/>
    </source>
</evidence>
<dbReference type="InterPro" id="IPR051953">
    <property type="entry name" value="Plant_SW-associated_TFs"/>
</dbReference>
<organism evidence="10 11">
    <name type="scientific">Macleaya cordata</name>
    <name type="common">Five-seeded plume-poppy</name>
    <name type="synonym">Bocconia cordata</name>
    <dbReference type="NCBI Taxonomy" id="56857"/>
    <lineage>
        <taxon>Eukaryota</taxon>
        <taxon>Viridiplantae</taxon>
        <taxon>Streptophyta</taxon>
        <taxon>Embryophyta</taxon>
        <taxon>Tracheophyta</taxon>
        <taxon>Spermatophyta</taxon>
        <taxon>Magnoliopsida</taxon>
        <taxon>Ranunculales</taxon>
        <taxon>Papaveraceae</taxon>
        <taxon>Papaveroideae</taxon>
        <taxon>Macleaya</taxon>
    </lineage>
</organism>
<dbReference type="InterPro" id="IPR017930">
    <property type="entry name" value="Myb_dom"/>
</dbReference>
<dbReference type="PROSITE" id="PS51294">
    <property type="entry name" value="HTH_MYB"/>
    <property type="match status" value="2"/>
</dbReference>
<evidence type="ECO:0000313" key="11">
    <source>
        <dbReference type="Proteomes" id="UP000195402"/>
    </source>
</evidence>
<dbReference type="FunFam" id="1.10.10.60:FF:000047">
    <property type="entry name" value="Myb transcription factor"/>
    <property type="match status" value="1"/>
</dbReference>
<dbReference type="PANTHER" id="PTHR47997">
    <property type="entry name" value="MYB DOMAIN PROTEIN 55"/>
    <property type="match status" value="1"/>
</dbReference>
<keyword evidence="11" id="KW-1185">Reference proteome</keyword>
<evidence type="ECO:0000256" key="5">
    <source>
        <dbReference type="ARBA" id="ARBA00023163"/>
    </source>
</evidence>
<name>A0A200RD38_MACCD</name>
<comment type="caution">
    <text evidence="10">The sequence shown here is derived from an EMBL/GenBank/DDBJ whole genome shotgun (WGS) entry which is preliminary data.</text>
</comment>
<accession>A0A200RD38</accession>
<gene>
    <name evidence="10" type="ORF">BVC80_1065g191</name>
</gene>
<dbReference type="InterPro" id="IPR009057">
    <property type="entry name" value="Homeodomain-like_sf"/>
</dbReference>
<feature type="region of interest" description="Disordered" evidence="7">
    <location>
        <begin position="119"/>
        <end position="138"/>
    </location>
</feature>
<comment type="subcellular location">
    <subcellularLocation>
        <location evidence="1">Nucleus</location>
    </subcellularLocation>
</comment>
<evidence type="ECO:0000256" key="1">
    <source>
        <dbReference type="ARBA" id="ARBA00004123"/>
    </source>
</evidence>
<evidence type="ECO:0000256" key="2">
    <source>
        <dbReference type="ARBA" id="ARBA00022737"/>
    </source>
</evidence>
<dbReference type="InterPro" id="IPR001005">
    <property type="entry name" value="SANT/Myb"/>
</dbReference>
<dbReference type="AlphaFoldDB" id="A0A200RD38"/>
<evidence type="ECO:0000259" key="8">
    <source>
        <dbReference type="PROSITE" id="PS50090"/>
    </source>
</evidence>
<evidence type="ECO:0000256" key="7">
    <source>
        <dbReference type="SAM" id="MobiDB-lite"/>
    </source>
</evidence>
<dbReference type="Pfam" id="PF00249">
    <property type="entry name" value="Myb_DNA-binding"/>
    <property type="match status" value="2"/>
</dbReference>
<evidence type="ECO:0000256" key="6">
    <source>
        <dbReference type="ARBA" id="ARBA00023242"/>
    </source>
</evidence>
<evidence type="ECO:0000256" key="3">
    <source>
        <dbReference type="ARBA" id="ARBA00023015"/>
    </source>
</evidence>
<dbReference type="CDD" id="cd00167">
    <property type="entry name" value="SANT"/>
    <property type="match status" value="2"/>
</dbReference>
<proteinExistence type="predicted"/>
<feature type="domain" description="HTH myb-type" evidence="9">
    <location>
        <begin position="62"/>
        <end position="116"/>
    </location>
</feature>
<keyword evidence="4" id="KW-0238">DNA-binding</keyword>
<dbReference type="Proteomes" id="UP000195402">
    <property type="component" value="Unassembled WGS sequence"/>
</dbReference>
<keyword evidence="6" id="KW-0539">Nucleus</keyword>
<dbReference type="GO" id="GO:0005634">
    <property type="term" value="C:nucleus"/>
    <property type="evidence" value="ECO:0007669"/>
    <property type="project" value="UniProtKB-SubCell"/>
</dbReference>
<dbReference type="SUPFAM" id="SSF46689">
    <property type="entry name" value="Homeodomain-like"/>
    <property type="match status" value="1"/>
</dbReference>
<dbReference type="InParanoid" id="A0A200RD38"/>
<sequence length="365" mass="41856">MGRHSCCLKPKLRKGLWSPEEDEKLFNYITTFGVGCWSSVPKQAGLERCGKSCRLRWINYLRPDVKRGMFSQEEEDLIISLHEVLGNRWAQIATKLPGRTDNEIKNFWNSCLKKKLKQQGIDPNTHQPLNKTEEPNENKLRTKSNATKHGQALAINNNSSSFETGLTNYEAHLDEHFLKKQVFDPFGSFGFQVGSDEMGSNSNLLLQYHQNFRSPPETHQGLNFEYGGFTSMPHLTYCDYSNLTEQTDISENSSSRISNLFLNETKESSGNSCNLNNQDDQLQMMNMVENTVFSWNPTETKLESTFHGFQFNGVKSEDEVKLSSWQEEQKHRHYNAHEGFNFSSFPLTSLSEDPCGVSLDFFEQI</sequence>
<dbReference type="GO" id="GO:0003677">
    <property type="term" value="F:DNA binding"/>
    <property type="evidence" value="ECO:0007669"/>
    <property type="project" value="UniProtKB-KW"/>
</dbReference>
<protein>
    <submittedName>
        <fullName evidence="10">SANT/Myb domain</fullName>
    </submittedName>
</protein>
<feature type="domain" description="HTH myb-type" evidence="9">
    <location>
        <begin position="9"/>
        <end position="61"/>
    </location>
</feature>
<dbReference type="Gene3D" id="1.10.10.60">
    <property type="entry name" value="Homeodomain-like"/>
    <property type="match status" value="2"/>
</dbReference>
<dbReference type="EMBL" id="MVGT01000078">
    <property type="protein sequence ID" value="OVA20632.1"/>
    <property type="molecule type" value="Genomic_DNA"/>
</dbReference>
<feature type="compositionally biased region" description="Polar residues" evidence="7">
    <location>
        <begin position="121"/>
        <end position="130"/>
    </location>
</feature>
<keyword evidence="5" id="KW-0804">Transcription</keyword>